<gene>
    <name evidence="9" type="ORF">CVIRNUC_010436</name>
</gene>
<evidence type="ECO:0000256" key="4">
    <source>
        <dbReference type="ARBA" id="ARBA00022989"/>
    </source>
</evidence>
<evidence type="ECO:0000259" key="8">
    <source>
        <dbReference type="PROSITE" id="PS50850"/>
    </source>
</evidence>
<evidence type="ECO:0000313" key="9">
    <source>
        <dbReference type="EMBL" id="CAK0787220.1"/>
    </source>
</evidence>
<dbReference type="Pfam" id="PF07690">
    <property type="entry name" value="MFS_1"/>
    <property type="match status" value="1"/>
</dbReference>
<feature type="transmembrane region" description="Helical" evidence="7">
    <location>
        <begin position="110"/>
        <end position="128"/>
    </location>
</feature>
<evidence type="ECO:0000256" key="6">
    <source>
        <dbReference type="SAM" id="MobiDB-lite"/>
    </source>
</evidence>
<evidence type="ECO:0000256" key="2">
    <source>
        <dbReference type="ARBA" id="ARBA00022448"/>
    </source>
</evidence>
<dbReference type="PROSITE" id="PS00216">
    <property type="entry name" value="SUGAR_TRANSPORT_1"/>
    <property type="match status" value="1"/>
</dbReference>
<name>A0AAV1IMB3_9CHLO</name>
<dbReference type="Gene3D" id="1.20.1250.20">
    <property type="entry name" value="MFS general substrate transporter like domains"/>
    <property type="match status" value="2"/>
</dbReference>
<comment type="subcellular location">
    <subcellularLocation>
        <location evidence="1">Membrane</location>
        <topology evidence="1">Multi-pass membrane protein</topology>
    </subcellularLocation>
</comment>
<evidence type="ECO:0000256" key="1">
    <source>
        <dbReference type="ARBA" id="ARBA00004141"/>
    </source>
</evidence>
<feature type="transmembrane region" description="Helical" evidence="7">
    <location>
        <begin position="360"/>
        <end position="378"/>
    </location>
</feature>
<comment type="caution">
    <text evidence="9">The sequence shown here is derived from an EMBL/GenBank/DDBJ whole genome shotgun (WGS) entry which is preliminary data.</text>
</comment>
<feature type="transmembrane region" description="Helical" evidence="7">
    <location>
        <begin position="167"/>
        <end position="190"/>
    </location>
</feature>
<dbReference type="EMBL" id="CAUYUE010000016">
    <property type="protein sequence ID" value="CAK0787220.1"/>
    <property type="molecule type" value="Genomic_DNA"/>
</dbReference>
<dbReference type="GO" id="GO:0016020">
    <property type="term" value="C:membrane"/>
    <property type="evidence" value="ECO:0007669"/>
    <property type="project" value="UniProtKB-SubCell"/>
</dbReference>
<feature type="transmembrane region" description="Helical" evidence="7">
    <location>
        <begin position="385"/>
        <end position="404"/>
    </location>
</feature>
<proteinExistence type="predicted"/>
<keyword evidence="3 7" id="KW-0812">Transmembrane</keyword>
<dbReference type="SUPFAM" id="SSF103473">
    <property type="entry name" value="MFS general substrate transporter"/>
    <property type="match status" value="1"/>
</dbReference>
<evidence type="ECO:0000256" key="3">
    <source>
        <dbReference type="ARBA" id="ARBA00022692"/>
    </source>
</evidence>
<dbReference type="Pfam" id="PF00083">
    <property type="entry name" value="Sugar_tr"/>
    <property type="match status" value="1"/>
</dbReference>
<dbReference type="Proteomes" id="UP001314263">
    <property type="component" value="Unassembled WGS sequence"/>
</dbReference>
<feature type="transmembrane region" description="Helical" evidence="7">
    <location>
        <begin position="196"/>
        <end position="217"/>
    </location>
</feature>
<protein>
    <recommendedName>
        <fullName evidence="8">Major facilitator superfamily (MFS) profile domain-containing protein</fullName>
    </recommendedName>
</protein>
<keyword evidence="2" id="KW-0813">Transport</keyword>
<dbReference type="AlphaFoldDB" id="A0AAV1IMB3"/>
<keyword evidence="5 7" id="KW-0472">Membrane</keyword>
<feature type="transmembrane region" description="Helical" evidence="7">
    <location>
        <begin position="441"/>
        <end position="465"/>
    </location>
</feature>
<feature type="transmembrane region" description="Helical" evidence="7">
    <location>
        <begin position="471"/>
        <end position="491"/>
    </location>
</feature>
<organism evidence="9 10">
    <name type="scientific">Coccomyxa viridis</name>
    <dbReference type="NCBI Taxonomy" id="1274662"/>
    <lineage>
        <taxon>Eukaryota</taxon>
        <taxon>Viridiplantae</taxon>
        <taxon>Chlorophyta</taxon>
        <taxon>core chlorophytes</taxon>
        <taxon>Trebouxiophyceae</taxon>
        <taxon>Trebouxiophyceae incertae sedis</taxon>
        <taxon>Coccomyxaceae</taxon>
        <taxon>Coccomyxa</taxon>
    </lineage>
</organism>
<feature type="transmembrane region" description="Helical" evidence="7">
    <location>
        <begin position="140"/>
        <end position="160"/>
    </location>
</feature>
<feature type="transmembrane region" description="Helical" evidence="7">
    <location>
        <begin position="82"/>
        <end position="103"/>
    </location>
</feature>
<dbReference type="GO" id="GO:0022857">
    <property type="term" value="F:transmembrane transporter activity"/>
    <property type="evidence" value="ECO:0007669"/>
    <property type="project" value="InterPro"/>
</dbReference>
<dbReference type="InterPro" id="IPR005828">
    <property type="entry name" value="MFS_sugar_transport-like"/>
</dbReference>
<dbReference type="PROSITE" id="PS50850">
    <property type="entry name" value="MFS"/>
    <property type="match status" value="1"/>
</dbReference>
<feature type="domain" description="Major facilitator superfamily (MFS) profile" evidence="8">
    <location>
        <begin position="45"/>
        <end position="496"/>
    </location>
</feature>
<keyword evidence="4 7" id="KW-1133">Transmembrane helix</keyword>
<feature type="region of interest" description="Disordered" evidence="6">
    <location>
        <begin position="247"/>
        <end position="283"/>
    </location>
</feature>
<feature type="transmembrane region" description="Helical" evidence="7">
    <location>
        <begin position="410"/>
        <end position="429"/>
    </location>
</feature>
<accession>A0AAV1IMB3</accession>
<dbReference type="InterPro" id="IPR020846">
    <property type="entry name" value="MFS_dom"/>
</dbReference>
<feature type="transmembrane region" description="Helical" evidence="7">
    <location>
        <begin position="312"/>
        <end position="331"/>
    </location>
</feature>
<reference evidence="9 10" key="1">
    <citation type="submission" date="2023-10" db="EMBL/GenBank/DDBJ databases">
        <authorList>
            <person name="Maclean D."/>
            <person name="Macfadyen A."/>
        </authorList>
    </citation>
    <scope>NUCLEOTIDE SEQUENCE [LARGE SCALE GENOMIC DNA]</scope>
</reference>
<evidence type="ECO:0000256" key="7">
    <source>
        <dbReference type="SAM" id="Phobius"/>
    </source>
</evidence>
<dbReference type="InterPro" id="IPR036259">
    <property type="entry name" value="MFS_trans_sf"/>
</dbReference>
<evidence type="ECO:0000256" key="5">
    <source>
        <dbReference type="ARBA" id="ARBA00023136"/>
    </source>
</evidence>
<dbReference type="PANTHER" id="PTHR23511">
    <property type="entry name" value="SYNAPTIC VESICLE GLYCOPROTEIN 2"/>
    <property type="match status" value="1"/>
</dbReference>
<dbReference type="PANTHER" id="PTHR23511:SF5">
    <property type="entry name" value="MAJOR FACILITATOR-TYPE TRANSPORTER HXNZ-RELATED"/>
    <property type="match status" value="1"/>
</dbReference>
<sequence length="537" mass="57295">MAEQQQLLDPALPEDIEDGLDGDPVTFSIGEALDHIGFGRFHVMLLFYCGCAWAADAVEMMLLSFLGPAVKCMWNITPNQESLITSIVFCGTMVGAYSWGVLGDAKGRRVGFFGTAIFTFIFGLLSAASPNYMALVVLRGLMGLGLGGAPVAFALFLELVPSARRGVLMVTLQGFWTVGSMLEAGLAWAMLSRYGWRWLVAASSVPLLLLMLLYPLLPESPYWLLATGRTREVRMLLQRIARMNGRDLPPGRLQPSAQAGAKEGDAGKAGVAGMDGSPSKGQRLGSRALQPLMGLAGALKPLMKGPLRRTTLLLMFIWFTNALCYYGLVLLTTSLHAQASENSCSPDGKLVLADRDLKDIFVASTAELPGLIIAALVMDVFGRKWPLALSQLAIGLSTGLLMVTSRAETLLLFAGRAASMGSFAILYVYTPEVFPTRLRSFGLGVNNAMSRIGAIISPYVAVALVEQGRPGAAEGLITAFCILAAIATMCLSLETAGKALMVDADSSEEAVKTARQDDKEELFQGTADSANHIGHAA</sequence>
<keyword evidence="10" id="KW-1185">Reference proteome</keyword>
<feature type="transmembrane region" description="Helical" evidence="7">
    <location>
        <begin position="45"/>
        <end position="70"/>
    </location>
</feature>
<dbReference type="InterPro" id="IPR011701">
    <property type="entry name" value="MFS"/>
</dbReference>
<dbReference type="InterPro" id="IPR005829">
    <property type="entry name" value="Sugar_transporter_CS"/>
</dbReference>
<evidence type="ECO:0000313" key="10">
    <source>
        <dbReference type="Proteomes" id="UP001314263"/>
    </source>
</evidence>